<keyword evidence="1" id="KW-0472">Membrane</keyword>
<sequence length="64" mass="6846">MSRISNTGLLILIGFSIPVLIELRTLLSFMNIEISARTTILVGAVYITALVIYGTFPDGSNTGS</sequence>
<reference evidence="2 3" key="1">
    <citation type="journal article" date="2022" name="Syst. Appl. Microbiol.">
        <title>Natronocalculus amylovorans gen. nov., sp. nov., and Natranaeroarchaeum aerophilus sp. nov., dominant culturable amylolytic natronoarchaea from hypersaline soda lakes in southwestern Siberia.</title>
        <authorList>
            <person name="Sorokin D.Y."/>
            <person name="Elcheninov A.G."/>
            <person name="Khizhniak T.V."/>
            <person name="Koenen M."/>
            <person name="Bale N.J."/>
            <person name="Damste J.S.S."/>
            <person name="Kublanov I.V."/>
        </authorList>
    </citation>
    <scope>NUCLEOTIDE SEQUENCE [LARGE SCALE GENOMIC DNA]</scope>
    <source>
        <strain evidence="2 3">AArc-St1-1</strain>
    </source>
</reference>
<feature type="transmembrane region" description="Helical" evidence="1">
    <location>
        <begin position="39"/>
        <end position="56"/>
    </location>
</feature>
<comment type="caution">
    <text evidence="2">The sequence shown here is derived from an EMBL/GenBank/DDBJ whole genome shotgun (WGS) entry which is preliminary data.</text>
</comment>
<evidence type="ECO:0000313" key="2">
    <source>
        <dbReference type="EMBL" id="MCL9813076.1"/>
    </source>
</evidence>
<feature type="transmembrane region" description="Helical" evidence="1">
    <location>
        <begin position="6"/>
        <end position="27"/>
    </location>
</feature>
<keyword evidence="3" id="KW-1185">Reference proteome</keyword>
<evidence type="ECO:0000256" key="1">
    <source>
        <dbReference type="SAM" id="Phobius"/>
    </source>
</evidence>
<dbReference type="AlphaFoldDB" id="A0AAE3FQ38"/>
<proteinExistence type="predicted"/>
<gene>
    <name evidence="2" type="ORF">AArcSt11_05350</name>
</gene>
<keyword evidence="1" id="KW-1133">Transmembrane helix</keyword>
<dbReference type="RefSeq" id="WP_250595264.1">
    <property type="nucleotide sequence ID" value="NZ_JAKRVY010000002.1"/>
</dbReference>
<dbReference type="EMBL" id="JAKRVY010000002">
    <property type="protein sequence ID" value="MCL9813076.1"/>
    <property type="molecule type" value="Genomic_DNA"/>
</dbReference>
<evidence type="ECO:0008006" key="4">
    <source>
        <dbReference type="Google" id="ProtNLM"/>
    </source>
</evidence>
<protein>
    <recommendedName>
        <fullName evidence="4">CbaC protein</fullName>
    </recommendedName>
</protein>
<dbReference type="Proteomes" id="UP001202674">
    <property type="component" value="Unassembled WGS sequence"/>
</dbReference>
<keyword evidence="1" id="KW-0812">Transmembrane</keyword>
<name>A0AAE3FQ38_9EURY</name>
<organism evidence="2 3">
    <name type="scientific">Natranaeroarchaeum aerophilus</name>
    <dbReference type="NCBI Taxonomy" id="2917711"/>
    <lineage>
        <taxon>Archaea</taxon>
        <taxon>Methanobacteriati</taxon>
        <taxon>Methanobacteriota</taxon>
        <taxon>Stenosarchaea group</taxon>
        <taxon>Halobacteria</taxon>
        <taxon>Halobacteriales</taxon>
        <taxon>Natronoarchaeaceae</taxon>
        <taxon>Natranaeroarchaeum</taxon>
    </lineage>
</organism>
<accession>A0AAE3FQ38</accession>
<evidence type="ECO:0000313" key="3">
    <source>
        <dbReference type="Proteomes" id="UP001202674"/>
    </source>
</evidence>